<dbReference type="SMART" id="SM01002">
    <property type="entry name" value="AlaDh_PNT_C"/>
    <property type="match status" value="1"/>
</dbReference>
<feature type="domain" description="Alanine dehydrogenase/pyridine nucleotide transhydrogenase N-terminal" evidence="6">
    <location>
        <begin position="4"/>
        <end position="137"/>
    </location>
</feature>
<accession>A0ABT5HMZ0</accession>
<dbReference type="SMART" id="SM01003">
    <property type="entry name" value="AlaDh_PNT_N"/>
    <property type="match status" value="1"/>
</dbReference>
<evidence type="ECO:0000259" key="5">
    <source>
        <dbReference type="SMART" id="SM01002"/>
    </source>
</evidence>
<evidence type="ECO:0000256" key="1">
    <source>
        <dbReference type="ARBA" id="ARBA00005689"/>
    </source>
</evidence>
<dbReference type="InterPro" id="IPR007886">
    <property type="entry name" value="AlaDH/PNT_N"/>
</dbReference>
<dbReference type="InterPro" id="IPR007698">
    <property type="entry name" value="AlaDH/PNT_NAD(H)-bd"/>
</dbReference>
<organism evidence="7 8">
    <name type="scientific">Asticcacaulis machinosus</name>
    <dbReference type="NCBI Taxonomy" id="2984211"/>
    <lineage>
        <taxon>Bacteria</taxon>
        <taxon>Pseudomonadati</taxon>
        <taxon>Pseudomonadota</taxon>
        <taxon>Alphaproteobacteria</taxon>
        <taxon>Caulobacterales</taxon>
        <taxon>Caulobacteraceae</taxon>
        <taxon>Asticcacaulis</taxon>
    </lineage>
</organism>
<comment type="catalytic activity">
    <reaction evidence="4">
        <text>L-alanine + NAD(+) + H2O = pyruvate + NH4(+) + NADH + H(+)</text>
        <dbReference type="Rhea" id="RHEA:18405"/>
        <dbReference type="ChEBI" id="CHEBI:15361"/>
        <dbReference type="ChEBI" id="CHEBI:15377"/>
        <dbReference type="ChEBI" id="CHEBI:15378"/>
        <dbReference type="ChEBI" id="CHEBI:28938"/>
        <dbReference type="ChEBI" id="CHEBI:57540"/>
        <dbReference type="ChEBI" id="CHEBI:57945"/>
        <dbReference type="ChEBI" id="CHEBI:57972"/>
        <dbReference type="EC" id="1.4.1.1"/>
    </reaction>
</comment>
<reference evidence="7 8" key="1">
    <citation type="submission" date="2023-01" db="EMBL/GenBank/DDBJ databases">
        <title>Novel species of the genus Asticcacaulis isolated from rivers.</title>
        <authorList>
            <person name="Lu H."/>
        </authorList>
    </citation>
    <scope>NUCLEOTIDE SEQUENCE [LARGE SCALE GENOMIC DNA]</scope>
    <source>
        <strain evidence="7 8">LKC15W</strain>
    </source>
</reference>
<comment type="caution">
    <text evidence="7">The sequence shown here is derived from an EMBL/GenBank/DDBJ whole genome shotgun (WGS) entry which is preliminary data.</text>
</comment>
<protein>
    <recommendedName>
        <fullName evidence="2 4">Alanine dehydrogenase</fullName>
        <ecNumber evidence="2 4">1.4.1.1</ecNumber>
    </recommendedName>
</protein>
<dbReference type="SUPFAM" id="SSF52283">
    <property type="entry name" value="Formate/glycerate dehydrogenase catalytic domain-like"/>
    <property type="match status" value="1"/>
</dbReference>
<dbReference type="Gene3D" id="3.40.50.720">
    <property type="entry name" value="NAD(P)-binding Rossmann-like Domain"/>
    <property type="match status" value="2"/>
</dbReference>
<gene>
    <name evidence="7" type="primary">ald</name>
    <name evidence="7" type="ORF">PQU98_15835</name>
</gene>
<dbReference type="Pfam" id="PF05222">
    <property type="entry name" value="AlaDh_PNT_N"/>
    <property type="match status" value="1"/>
</dbReference>
<evidence type="ECO:0000259" key="6">
    <source>
        <dbReference type="SMART" id="SM01003"/>
    </source>
</evidence>
<dbReference type="Pfam" id="PF01262">
    <property type="entry name" value="AlaDh_PNT_C"/>
    <property type="match status" value="1"/>
</dbReference>
<keyword evidence="3 4" id="KW-0560">Oxidoreductase</keyword>
<proteinExistence type="inferred from homology"/>
<evidence type="ECO:0000256" key="3">
    <source>
        <dbReference type="ARBA" id="ARBA00023002"/>
    </source>
</evidence>
<dbReference type="PANTHER" id="PTHR42795:SF1">
    <property type="entry name" value="ALANINE DEHYDROGENASE"/>
    <property type="match status" value="1"/>
</dbReference>
<keyword evidence="4" id="KW-0520">NAD</keyword>
<dbReference type="CDD" id="cd05305">
    <property type="entry name" value="L-AlaDH"/>
    <property type="match status" value="1"/>
</dbReference>
<dbReference type="PIRSF" id="PIRSF000183">
    <property type="entry name" value="Alanine_dh"/>
    <property type="match status" value="1"/>
</dbReference>
<dbReference type="InterPro" id="IPR036291">
    <property type="entry name" value="NAD(P)-bd_dom_sf"/>
</dbReference>
<evidence type="ECO:0000313" key="7">
    <source>
        <dbReference type="EMBL" id="MDC7677614.1"/>
    </source>
</evidence>
<dbReference type="InterPro" id="IPR008141">
    <property type="entry name" value="Ala_DH"/>
</dbReference>
<feature type="domain" description="Alanine dehydrogenase/pyridine nucleotide transhydrogenase NAD(H)-binding" evidence="5">
    <location>
        <begin position="149"/>
        <end position="297"/>
    </location>
</feature>
<dbReference type="RefSeq" id="WP_272745936.1">
    <property type="nucleotide sequence ID" value="NZ_JAQQKV010000004.1"/>
</dbReference>
<dbReference type="NCBIfam" id="TIGR00518">
    <property type="entry name" value="alaDH"/>
    <property type="match status" value="1"/>
</dbReference>
<comment type="similarity">
    <text evidence="1 4">Belongs to the AlaDH/PNT family.</text>
</comment>
<dbReference type="GO" id="GO:0000286">
    <property type="term" value="F:alanine dehydrogenase activity"/>
    <property type="evidence" value="ECO:0007669"/>
    <property type="project" value="UniProtKB-EC"/>
</dbReference>
<name>A0ABT5HMZ0_9CAUL</name>
<dbReference type="SUPFAM" id="SSF51735">
    <property type="entry name" value="NAD(P)-binding Rossmann-fold domains"/>
    <property type="match status" value="1"/>
</dbReference>
<dbReference type="EMBL" id="JAQQKV010000004">
    <property type="protein sequence ID" value="MDC7677614.1"/>
    <property type="molecule type" value="Genomic_DNA"/>
</dbReference>
<dbReference type="PANTHER" id="PTHR42795">
    <property type="entry name" value="ALANINE DEHYDROGENASE"/>
    <property type="match status" value="1"/>
</dbReference>
<evidence type="ECO:0000256" key="4">
    <source>
        <dbReference type="PIRNR" id="PIRNR000183"/>
    </source>
</evidence>
<evidence type="ECO:0000313" key="8">
    <source>
        <dbReference type="Proteomes" id="UP001218579"/>
    </source>
</evidence>
<keyword evidence="8" id="KW-1185">Reference proteome</keyword>
<dbReference type="Proteomes" id="UP001218579">
    <property type="component" value="Unassembled WGS sequence"/>
</dbReference>
<evidence type="ECO:0000256" key="2">
    <source>
        <dbReference type="ARBA" id="ARBA00012897"/>
    </source>
</evidence>
<dbReference type="EC" id="1.4.1.1" evidence="2 4"/>
<sequence length="370" mass="38615">MKISVPKEIKNHEYRVGLVPDSVAELTHNGHEVYVETQAGAAIGFSDEDYVAAGAIMVATAEEAFAAGDLIVKVKEPQLHECARLRPDQTLFTYLHLAADKPQAEALMASGATCIAYETVTEPQGGLPLLRPMSEVAGRLSVQVGAVYLHKAFGGRGVLLGGVPGVAPGKVVIIGGGVSGLNAAQMAIGLHADVTVLDISAHKLIEIDQTYQGRIKTAYASKAAIAAAVRDADLVIGAVLIPGAAAPKLVTRDMVKSMKAGAVMVDIAIDQGGCFETSHPTSHQDPIYIDEGVVHYCVTNMPGAVARTSALALNNATLPFVLKMVRQGVAGALTHDPHLRAGLNIKGGKITHKAVAEALNLDYSGLETLT</sequence>